<dbReference type="EMBL" id="PGOL01000760">
    <property type="protein sequence ID" value="PKI65325.1"/>
    <property type="molecule type" value="Genomic_DNA"/>
</dbReference>
<reference evidence="2 3" key="1">
    <citation type="submission" date="2017-11" db="EMBL/GenBank/DDBJ databases">
        <title>De-novo sequencing of pomegranate (Punica granatum L.) genome.</title>
        <authorList>
            <person name="Akparov Z."/>
            <person name="Amiraslanov A."/>
            <person name="Hajiyeva S."/>
            <person name="Abbasov M."/>
            <person name="Kaur K."/>
            <person name="Hamwieh A."/>
            <person name="Solovyev V."/>
            <person name="Salamov A."/>
            <person name="Braich B."/>
            <person name="Kosarev P."/>
            <person name="Mahmoud A."/>
            <person name="Hajiyev E."/>
            <person name="Babayeva S."/>
            <person name="Izzatullayeva V."/>
            <person name="Mammadov A."/>
            <person name="Mammadov A."/>
            <person name="Sharifova S."/>
            <person name="Ojaghi J."/>
            <person name="Eynullazada K."/>
            <person name="Bayramov B."/>
            <person name="Abdulazimova A."/>
            <person name="Shahmuradov I."/>
        </authorList>
    </citation>
    <scope>NUCLEOTIDE SEQUENCE [LARGE SCALE GENOMIC DNA]</scope>
    <source>
        <strain evidence="3">cv. AG2017</strain>
        <tissue evidence="2">Leaf</tissue>
    </source>
</reference>
<evidence type="ECO:0000313" key="2">
    <source>
        <dbReference type="EMBL" id="PKI65325.1"/>
    </source>
</evidence>
<feature type="region of interest" description="Disordered" evidence="1">
    <location>
        <begin position="35"/>
        <end position="109"/>
    </location>
</feature>
<evidence type="ECO:0000256" key="1">
    <source>
        <dbReference type="SAM" id="MobiDB-lite"/>
    </source>
</evidence>
<sequence length="109" mass="11610">MEFGSGPGFSFLIRLPSQLTHTLAPLSSTAALAATAEDGESHRDSKTGGLGFELKSGTATVKSTIHDSPPESDKTADTIDDPRPLSRGYRTSLGRDYSSRATKRGCRPR</sequence>
<feature type="compositionally biased region" description="Basic and acidic residues" evidence="1">
    <location>
        <begin position="64"/>
        <end position="84"/>
    </location>
</feature>
<protein>
    <submittedName>
        <fullName evidence="2">Uncharacterized protein</fullName>
    </submittedName>
</protein>
<comment type="caution">
    <text evidence="2">The sequence shown here is derived from an EMBL/GenBank/DDBJ whole genome shotgun (WGS) entry which is preliminary data.</text>
</comment>
<dbReference type="Proteomes" id="UP000233551">
    <property type="component" value="Unassembled WGS sequence"/>
</dbReference>
<dbReference type="AlphaFoldDB" id="A0A2I0K9V7"/>
<keyword evidence="3" id="KW-1185">Reference proteome</keyword>
<gene>
    <name evidence="2" type="ORF">CRG98_014289</name>
</gene>
<evidence type="ECO:0000313" key="3">
    <source>
        <dbReference type="Proteomes" id="UP000233551"/>
    </source>
</evidence>
<proteinExistence type="predicted"/>
<name>A0A2I0K9V7_PUNGR</name>
<organism evidence="2 3">
    <name type="scientific">Punica granatum</name>
    <name type="common">Pomegranate</name>
    <dbReference type="NCBI Taxonomy" id="22663"/>
    <lineage>
        <taxon>Eukaryota</taxon>
        <taxon>Viridiplantae</taxon>
        <taxon>Streptophyta</taxon>
        <taxon>Embryophyta</taxon>
        <taxon>Tracheophyta</taxon>
        <taxon>Spermatophyta</taxon>
        <taxon>Magnoliopsida</taxon>
        <taxon>eudicotyledons</taxon>
        <taxon>Gunneridae</taxon>
        <taxon>Pentapetalae</taxon>
        <taxon>rosids</taxon>
        <taxon>malvids</taxon>
        <taxon>Myrtales</taxon>
        <taxon>Lythraceae</taxon>
        <taxon>Punica</taxon>
    </lineage>
</organism>
<accession>A0A2I0K9V7</accession>